<reference evidence="4" key="1">
    <citation type="submission" date="2012-12" db="EMBL/GenBank/DDBJ databases">
        <authorList>
            <person name="Hellsten U."/>
            <person name="Grimwood J."/>
            <person name="Chapman J.A."/>
            <person name="Shapiro H."/>
            <person name="Aerts A."/>
            <person name="Otillar R.P."/>
            <person name="Terry A.Y."/>
            <person name="Boore J.L."/>
            <person name="Simakov O."/>
            <person name="Marletaz F."/>
            <person name="Cho S.-J."/>
            <person name="Edsinger-Gonzales E."/>
            <person name="Havlak P."/>
            <person name="Kuo D.-H."/>
            <person name="Larsson T."/>
            <person name="Lv J."/>
            <person name="Arendt D."/>
            <person name="Savage R."/>
            <person name="Osoegawa K."/>
            <person name="de Jong P."/>
            <person name="Lindberg D.R."/>
            <person name="Seaver E.C."/>
            <person name="Weisblat D.A."/>
            <person name="Putnam N.H."/>
            <person name="Grigoriev I.V."/>
            <person name="Rokhsar D.S."/>
        </authorList>
    </citation>
    <scope>NUCLEOTIDE SEQUENCE</scope>
    <source>
        <strain evidence="4">I ESC-2004</strain>
    </source>
</reference>
<dbReference type="EnsemblMetazoa" id="CapteT213882">
    <property type="protein sequence ID" value="CapteP213882"/>
    <property type="gene ID" value="CapteG213882"/>
</dbReference>
<gene>
    <name evidence="2" type="ORF">CAPTEDRAFT_213882</name>
</gene>
<keyword evidence="4" id="KW-1185">Reference proteome</keyword>
<proteinExistence type="predicted"/>
<protein>
    <recommendedName>
        <fullName evidence="5">Protein aurora borealis</fullName>
    </recommendedName>
</protein>
<organism evidence="2">
    <name type="scientific">Capitella teleta</name>
    <name type="common">Polychaete worm</name>
    <dbReference type="NCBI Taxonomy" id="283909"/>
    <lineage>
        <taxon>Eukaryota</taxon>
        <taxon>Metazoa</taxon>
        <taxon>Spiralia</taxon>
        <taxon>Lophotrochozoa</taxon>
        <taxon>Annelida</taxon>
        <taxon>Polychaeta</taxon>
        <taxon>Sedentaria</taxon>
        <taxon>Scolecida</taxon>
        <taxon>Capitellidae</taxon>
        <taxon>Capitella</taxon>
    </lineage>
</organism>
<dbReference type="EMBL" id="AMQN01011027">
    <property type="status" value="NOT_ANNOTATED_CDS"/>
    <property type="molecule type" value="Genomic_DNA"/>
</dbReference>
<reference evidence="2 4" key="2">
    <citation type="journal article" date="2013" name="Nature">
        <title>Insights into bilaterian evolution from three spiralian genomes.</title>
        <authorList>
            <person name="Simakov O."/>
            <person name="Marletaz F."/>
            <person name="Cho S.J."/>
            <person name="Edsinger-Gonzales E."/>
            <person name="Havlak P."/>
            <person name="Hellsten U."/>
            <person name="Kuo D.H."/>
            <person name="Larsson T."/>
            <person name="Lv J."/>
            <person name="Arendt D."/>
            <person name="Savage R."/>
            <person name="Osoegawa K."/>
            <person name="de Jong P."/>
            <person name="Grimwood J."/>
            <person name="Chapman J.A."/>
            <person name="Shapiro H."/>
            <person name="Aerts A."/>
            <person name="Otillar R.P."/>
            <person name="Terry A.Y."/>
            <person name="Boore J.L."/>
            <person name="Grigoriev I.V."/>
            <person name="Lindberg D.R."/>
            <person name="Seaver E.C."/>
            <person name="Weisblat D.A."/>
            <person name="Putnam N.H."/>
            <person name="Rokhsar D.S."/>
        </authorList>
    </citation>
    <scope>NUCLEOTIDE SEQUENCE</scope>
    <source>
        <strain evidence="2 4">I ESC-2004</strain>
    </source>
</reference>
<dbReference type="AlphaFoldDB" id="R7U1R8"/>
<dbReference type="OrthoDB" id="438440at2759"/>
<dbReference type="EMBL" id="KB308645">
    <property type="protein sequence ID" value="ELT97130.1"/>
    <property type="molecule type" value="Genomic_DNA"/>
</dbReference>
<accession>R7U1R8</accession>
<evidence type="ECO:0008006" key="5">
    <source>
        <dbReference type="Google" id="ProtNLM"/>
    </source>
</evidence>
<feature type="compositionally biased region" description="Acidic residues" evidence="1">
    <location>
        <begin position="412"/>
        <end position="423"/>
    </location>
</feature>
<reference evidence="3" key="3">
    <citation type="submission" date="2015-06" db="UniProtKB">
        <authorList>
            <consortium name="EnsemblMetazoa"/>
        </authorList>
    </citation>
    <scope>IDENTIFICATION</scope>
</reference>
<dbReference type="HOGENOM" id="CLU_625917_0_0_1"/>
<feature type="region of interest" description="Disordered" evidence="1">
    <location>
        <begin position="22"/>
        <end position="49"/>
    </location>
</feature>
<sequence length="438" mass="47590">MVNDHMPEDVMDALQKVLTNFSPAKPTRKLKGADRQTLLQSPPTPEASPETCNYYNNTYAECPTNSVPPTEPNSLSWDYGDVIIGSVARRPQRHERLSNQIFRKSFPPPGEARPKTLDLGQEDWLGMAPLASPETLSETSSMDSFGSKRFSAGYQKLTSSVPRLASIKQSPLRPTRSDGFATYAEKQSPKHSLSLTPIACEPLRQSPERVTVSPGSPMAKSTPFDIIKKESPPICEKPDEASVAVDLFAAGKDNNTEDLGCTPLPEGDEHDLTDLSVVQDRIQSKVDGIQAKDPYRLAFAHDVSSERSDDFSSHSPDSLVEIPCKPLPYHSVNGHYSSGGRGYPHGGYMYEEEAAPVLCGDRESLVEEDDLCTPVPPPLNGVDVELAAPKVNGSVVPVCVVDAASDSASSSSDDDGDDVDYEMMSDTPIQIMTNEAYL</sequence>
<evidence type="ECO:0000313" key="2">
    <source>
        <dbReference type="EMBL" id="ELT97130.1"/>
    </source>
</evidence>
<evidence type="ECO:0000313" key="4">
    <source>
        <dbReference type="Proteomes" id="UP000014760"/>
    </source>
</evidence>
<feature type="region of interest" description="Disordered" evidence="1">
    <location>
        <begin position="405"/>
        <end position="426"/>
    </location>
</feature>
<name>R7U1R8_CAPTE</name>
<evidence type="ECO:0000256" key="1">
    <source>
        <dbReference type="SAM" id="MobiDB-lite"/>
    </source>
</evidence>
<dbReference type="Proteomes" id="UP000014760">
    <property type="component" value="Unassembled WGS sequence"/>
</dbReference>
<evidence type="ECO:0000313" key="3">
    <source>
        <dbReference type="EnsemblMetazoa" id="CapteP213882"/>
    </source>
</evidence>